<feature type="signal peptide" evidence="2">
    <location>
        <begin position="1"/>
        <end position="22"/>
    </location>
</feature>
<gene>
    <name evidence="3" type="ORF">AAES_151907</name>
</gene>
<evidence type="ECO:0000256" key="1">
    <source>
        <dbReference type="SAM" id="MobiDB-lite"/>
    </source>
</evidence>
<accession>A0A0Q3T2Q5</accession>
<organism evidence="3 4">
    <name type="scientific">Amazona aestiva</name>
    <name type="common">Blue-fronted Amazon parrot</name>
    <dbReference type="NCBI Taxonomy" id="12930"/>
    <lineage>
        <taxon>Eukaryota</taxon>
        <taxon>Metazoa</taxon>
        <taxon>Chordata</taxon>
        <taxon>Craniata</taxon>
        <taxon>Vertebrata</taxon>
        <taxon>Euteleostomi</taxon>
        <taxon>Archelosauria</taxon>
        <taxon>Archosauria</taxon>
        <taxon>Dinosauria</taxon>
        <taxon>Saurischia</taxon>
        <taxon>Theropoda</taxon>
        <taxon>Coelurosauria</taxon>
        <taxon>Aves</taxon>
        <taxon>Neognathae</taxon>
        <taxon>Neoaves</taxon>
        <taxon>Telluraves</taxon>
        <taxon>Australaves</taxon>
        <taxon>Psittaciformes</taxon>
        <taxon>Psittacidae</taxon>
        <taxon>Amazona</taxon>
    </lineage>
</organism>
<dbReference type="OrthoDB" id="9113906at2759"/>
<feature type="compositionally biased region" description="Polar residues" evidence="1">
    <location>
        <begin position="85"/>
        <end position="97"/>
    </location>
</feature>
<evidence type="ECO:0000313" key="4">
    <source>
        <dbReference type="Proteomes" id="UP000051836"/>
    </source>
</evidence>
<dbReference type="AlphaFoldDB" id="A0A0Q3T2Q5"/>
<reference evidence="3 4" key="1">
    <citation type="submission" date="2015-10" db="EMBL/GenBank/DDBJ databases">
        <authorList>
            <person name="Gilbert D.G."/>
        </authorList>
    </citation>
    <scope>NUCLEOTIDE SEQUENCE [LARGE SCALE GENOMIC DNA]</scope>
    <source>
        <strain evidence="3">FVVF132</strain>
    </source>
</reference>
<keyword evidence="4" id="KW-1185">Reference proteome</keyword>
<sequence length="214" mass="23595">MMKKMTILSALLALILVDLLKAQGTPVTPVLEATSVEQSRDPSIQPSTELPLDYSRDPYKEEGTEQVGNNGVQEGEQVTWELSGEPSTEPTPEQSVDPSKEPTQESTTEISGLFSNLSQTIDDCGLLVYYCCDQAYAQFSGPRNWVVKIFPDRLQMTSADCFKSAEGIIRYNDKVIDLQIVAARTTRKDITEVSGVRTPMAETKGTFPSSSLQY</sequence>
<feature type="region of interest" description="Disordered" evidence="1">
    <location>
        <begin position="33"/>
        <end position="109"/>
    </location>
</feature>
<dbReference type="Proteomes" id="UP000051836">
    <property type="component" value="Unassembled WGS sequence"/>
</dbReference>
<feature type="compositionally biased region" description="Polar residues" evidence="1">
    <location>
        <begin position="35"/>
        <end position="48"/>
    </location>
</feature>
<keyword evidence="2" id="KW-0732">Signal</keyword>
<feature type="compositionally biased region" description="Basic and acidic residues" evidence="1">
    <location>
        <begin position="54"/>
        <end position="63"/>
    </location>
</feature>
<dbReference type="EMBL" id="LMAW01002994">
    <property type="protein sequence ID" value="KQK74862.1"/>
    <property type="molecule type" value="Genomic_DNA"/>
</dbReference>
<evidence type="ECO:0000256" key="2">
    <source>
        <dbReference type="SAM" id="SignalP"/>
    </source>
</evidence>
<proteinExistence type="predicted"/>
<protein>
    <submittedName>
        <fullName evidence="3">Uncharacterized protein</fullName>
    </submittedName>
</protein>
<evidence type="ECO:0000313" key="3">
    <source>
        <dbReference type="EMBL" id="KQK74862.1"/>
    </source>
</evidence>
<feature type="chain" id="PRO_5006207749" evidence="2">
    <location>
        <begin position="23"/>
        <end position="214"/>
    </location>
</feature>
<name>A0A0Q3T2Q5_AMAAE</name>
<comment type="caution">
    <text evidence="3">The sequence shown here is derived from an EMBL/GenBank/DDBJ whole genome shotgun (WGS) entry which is preliminary data.</text>
</comment>